<protein>
    <submittedName>
        <fullName evidence="1">Phytanoyl-CoA dioxygenase family protein</fullName>
    </submittedName>
</protein>
<evidence type="ECO:0000313" key="1">
    <source>
        <dbReference type="EMBL" id="MEK8051128.1"/>
    </source>
</evidence>
<dbReference type="Proteomes" id="UP001365405">
    <property type="component" value="Unassembled WGS sequence"/>
</dbReference>
<keyword evidence="2" id="KW-1185">Reference proteome</keyword>
<dbReference type="RefSeq" id="WP_341410819.1">
    <property type="nucleotide sequence ID" value="NZ_JBBUTH010000007.1"/>
</dbReference>
<evidence type="ECO:0000313" key="2">
    <source>
        <dbReference type="Proteomes" id="UP001365405"/>
    </source>
</evidence>
<proteinExistence type="predicted"/>
<dbReference type="Gene3D" id="2.60.120.620">
    <property type="entry name" value="q2cbj1_9rhob like domain"/>
    <property type="match status" value="1"/>
</dbReference>
<organism evidence="1 2">
    <name type="scientific">Pseudaquabacterium inlustre</name>
    <dbReference type="NCBI Taxonomy" id="2984192"/>
    <lineage>
        <taxon>Bacteria</taxon>
        <taxon>Pseudomonadati</taxon>
        <taxon>Pseudomonadota</taxon>
        <taxon>Betaproteobacteria</taxon>
        <taxon>Burkholderiales</taxon>
        <taxon>Sphaerotilaceae</taxon>
        <taxon>Pseudaquabacterium</taxon>
    </lineage>
</organism>
<sequence length="314" mass="35991">MAFVFSDQHIGEYHTRGYTVFRDLIPPRLLADLRREADRGRPIARRLAGGNAQRLQPIAPHLDMRPFDELDRLPVLQQALAAIFEHDPGMVVDLSAAREHLGILYEPGDSPYCMGWHRDYRDLWPGIDLAKWQRLLLSPRMFNQTNVALYDDGCLWAVPGSHLRGDTPGEIRRFPDRPIPYPDVSRLTPEAAELTCRDYVRSMPGAEQVRLNAGDFMLYRNTLWHIGSYVPYVKRATIHGALLTPEYQDFFAHDFKPVLDAWVAGDRRPFENLNAHTAAYRAALPRIVAARGWRRMHQAAGWLLPRVKRRLGLG</sequence>
<accession>A0ABU9CGZ5</accession>
<keyword evidence="1" id="KW-0223">Dioxygenase</keyword>
<dbReference type="SUPFAM" id="SSF51197">
    <property type="entry name" value="Clavaminate synthase-like"/>
    <property type="match status" value="1"/>
</dbReference>
<dbReference type="GO" id="GO:0051213">
    <property type="term" value="F:dioxygenase activity"/>
    <property type="evidence" value="ECO:0007669"/>
    <property type="project" value="UniProtKB-KW"/>
</dbReference>
<dbReference type="Pfam" id="PF05721">
    <property type="entry name" value="PhyH"/>
    <property type="match status" value="1"/>
</dbReference>
<dbReference type="InterPro" id="IPR008775">
    <property type="entry name" value="Phytyl_CoA_dOase-like"/>
</dbReference>
<gene>
    <name evidence="1" type="ORF">AACH10_12830</name>
</gene>
<dbReference type="EMBL" id="JBBUTH010000007">
    <property type="protein sequence ID" value="MEK8051128.1"/>
    <property type="molecule type" value="Genomic_DNA"/>
</dbReference>
<comment type="caution">
    <text evidence="1">The sequence shown here is derived from an EMBL/GenBank/DDBJ whole genome shotgun (WGS) entry which is preliminary data.</text>
</comment>
<dbReference type="PANTHER" id="PTHR40470">
    <property type="entry name" value="PHYTANOYL-COA DIOXYGENASE FAMILY PROTEIN (AFU_ORTHOLOGUE AFUA_2G15850)"/>
    <property type="match status" value="1"/>
</dbReference>
<keyword evidence="1" id="KW-0560">Oxidoreductase</keyword>
<name>A0ABU9CGZ5_9BURK</name>
<reference evidence="1 2" key="1">
    <citation type="submission" date="2024-04" db="EMBL/GenBank/DDBJ databases">
        <title>Novel species of the genus Ideonella isolated from streams.</title>
        <authorList>
            <person name="Lu H."/>
        </authorList>
    </citation>
    <scope>NUCLEOTIDE SEQUENCE [LARGE SCALE GENOMIC DNA]</scope>
    <source>
        <strain evidence="1 2">DXS22W</strain>
    </source>
</reference>
<dbReference type="PANTHER" id="PTHR40470:SF1">
    <property type="entry name" value="PHYTANOYL-COA DIOXYGENASE FAMILY PROTEIN (AFU_ORTHOLOGUE AFUA_2G15850)"/>
    <property type="match status" value="1"/>
</dbReference>